<sequence length="160" mass="18497">MEFSGSFFYFPEFYNNITEFYNTDVKDIFNFVLSMKKILAILFSIFYFGFSSGAAFSVHYCMQEFVSVSQKVDDICGKCGVKDKKGCCKTEIKLVKVDDSQKSDLLKIDFLSQILEIPVKHQFVFTDKSFSATKFTQIQINGPPEYKPVPIYINHCNFRI</sequence>
<keyword evidence="1" id="KW-1133">Transmembrane helix</keyword>
<accession>A0A1N7L3T0</accession>
<evidence type="ECO:0000313" key="3">
    <source>
        <dbReference type="Proteomes" id="UP000186744"/>
    </source>
</evidence>
<dbReference type="STRING" id="373668.SAMN05421786_101989"/>
<dbReference type="InterPro" id="IPR058060">
    <property type="entry name" value="HYC_CC_PP"/>
</dbReference>
<protein>
    <submittedName>
        <fullName evidence="2">Uncharacterized protein</fullName>
    </submittedName>
</protein>
<name>A0A1N7L3T0_9FLAO</name>
<keyword evidence="1" id="KW-0472">Membrane</keyword>
<organism evidence="2 3">
    <name type="scientific">Chryseobacterium ureilyticum</name>
    <dbReference type="NCBI Taxonomy" id="373668"/>
    <lineage>
        <taxon>Bacteria</taxon>
        <taxon>Pseudomonadati</taxon>
        <taxon>Bacteroidota</taxon>
        <taxon>Flavobacteriia</taxon>
        <taxon>Flavobacteriales</taxon>
        <taxon>Weeksellaceae</taxon>
        <taxon>Chryseobacterium group</taxon>
        <taxon>Chryseobacterium</taxon>
    </lineage>
</organism>
<dbReference type="InterPro" id="IPR058512">
    <property type="entry name" value="DUF8199"/>
</dbReference>
<gene>
    <name evidence="2" type="ORF">SAMN05421786_101989</name>
</gene>
<dbReference type="Proteomes" id="UP000186744">
    <property type="component" value="Unassembled WGS sequence"/>
</dbReference>
<dbReference type="AlphaFoldDB" id="A0A1N7L3T0"/>
<evidence type="ECO:0000313" key="2">
    <source>
        <dbReference type="EMBL" id="SIS68498.1"/>
    </source>
</evidence>
<reference evidence="3" key="1">
    <citation type="submission" date="2017-01" db="EMBL/GenBank/DDBJ databases">
        <authorList>
            <person name="Varghese N."/>
            <person name="Submissions S."/>
        </authorList>
    </citation>
    <scope>NUCLEOTIDE SEQUENCE [LARGE SCALE GENOMIC DNA]</scope>
    <source>
        <strain evidence="3">DSM 18017</strain>
    </source>
</reference>
<proteinExistence type="predicted"/>
<keyword evidence="1" id="KW-0812">Transmembrane</keyword>
<keyword evidence="3" id="KW-1185">Reference proteome</keyword>
<feature type="transmembrane region" description="Helical" evidence="1">
    <location>
        <begin position="38"/>
        <end position="60"/>
    </location>
</feature>
<evidence type="ECO:0000256" key="1">
    <source>
        <dbReference type="SAM" id="Phobius"/>
    </source>
</evidence>
<dbReference type="Pfam" id="PF26622">
    <property type="entry name" value="DUF8199"/>
    <property type="match status" value="1"/>
</dbReference>
<dbReference type="NCBIfam" id="NF047658">
    <property type="entry name" value="HYC_CC_PP"/>
    <property type="match status" value="1"/>
</dbReference>
<dbReference type="EMBL" id="FTOL01000001">
    <property type="protein sequence ID" value="SIS68498.1"/>
    <property type="molecule type" value="Genomic_DNA"/>
</dbReference>